<dbReference type="Proteomes" id="UP000290189">
    <property type="component" value="Unassembled WGS sequence"/>
</dbReference>
<proteinExistence type="predicted"/>
<dbReference type="AlphaFoldDB" id="A0A3P3Y2X6"/>
<keyword evidence="3" id="KW-0560">Oxidoreductase</keyword>
<comment type="cofactor">
    <cofactor evidence="1">
        <name>L-ascorbate</name>
        <dbReference type="ChEBI" id="CHEBI:38290"/>
    </cofactor>
</comment>
<gene>
    <name evidence="6" type="ORF">PLBR_LOCUS1565</name>
</gene>
<feature type="signal peptide" evidence="4">
    <location>
        <begin position="1"/>
        <end position="30"/>
    </location>
</feature>
<dbReference type="InterPro" id="IPR039210">
    <property type="entry name" value="OGFOD3"/>
</dbReference>
<accession>A0A3P3Y2X6</accession>
<evidence type="ECO:0000256" key="4">
    <source>
        <dbReference type="SAM" id="SignalP"/>
    </source>
</evidence>
<feature type="domain" description="Prolyl 4-hydroxylase alpha subunit" evidence="5">
    <location>
        <begin position="47"/>
        <end position="247"/>
    </location>
</feature>
<evidence type="ECO:0000313" key="7">
    <source>
        <dbReference type="Proteomes" id="UP000290189"/>
    </source>
</evidence>
<dbReference type="EMBL" id="OVEO01000002">
    <property type="protein sequence ID" value="SPQ94350.1"/>
    <property type="molecule type" value="Genomic_DNA"/>
</dbReference>
<protein>
    <recommendedName>
        <fullName evidence="5">Prolyl 4-hydroxylase alpha subunit domain-containing protein</fullName>
    </recommendedName>
</protein>
<organism evidence="6 7">
    <name type="scientific">Plasmodiophora brassicae</name>
    <name type="common">Clubroot disease agent</name>
    <dbReference type="NCBI Taxonomy" id="37360"/>
    <lineage>
        <taxon>Eukaryota</taxon>
        <taxon>Sar</taxon>
        <taxon>Rhizaria</taxon>
        <taxon>Endomyxa</taxon>
        <taxon>Phytomyxea</taxon>
        <taxon>Plasmodiophorida</taxon>
        <taxon>Plasmodiophoridae</taxon>
        <taxon>Plasmodiophora</taxon>
    </lineage>
</organism>
<dbReference type="GO" id="GO:0005506">
    <property type="term" value="F:iron ion binding"/>
    <property type="evidence" value="ECO:0007669"/>
    <property type="project" value="InterPro"/>
</dbReference>
<dbReference type="InterPro" id="IPR044862">
    <property type="entry name" value="Pro_4_hyd_alph_FE2OG_OXY"/>
</dbReference>
<reference evidence="6 7" key="1">
    <citation type="submission" date="2018-03" db="EMBL/GenBank/DDBJ databases">
        <authorList>
            <person name="Fogelqvist J."/>
        </authorList>
    </citation>
    <scope>NUCLEOTIDE SEQUENCE [LARGE SCALE GENOMIC DNA]</scope>
</reference>
<evidence type="ECO:0000313" key="6">
    <source>
        <dbReference type="EMBL" id="SPQ94350.1"/>
    </source>
</evidence>
<evidence type="ECO:0000256" key="3">
    <source>
        <dbReference type="ARBA" id="ARBA00023002"/>
    </source>
</evidence>
<sequence length="259" mass="28701">MGLAKGHSMAVATIAICLPLLWWFQSPGQGIVLDQGVPCVDNGDRVCGRLIVDRFASDSEVDSLLRIVKHGLRFGGGEGPASILDLFSSAVSHGRHFIDVYRALQSRHVPPFNRDDIATFQRVINRTLALAEAKFHVPGQPLYLTSPTFFTRINGSVPPKTKHDVYWETHIDRIQYGSFAVTALLYLNSLGTDFTGGRFLFVNSSEEVYRVEPRRARLLMFSSGSENAHGVEQVVQGSRFALTIAFTRDATKEAPPLRQ</sequence>
<keyword evidence="6" id="KW-0496">Mitochondrion</keyword>
<evidence type="ECO:0000256" key="2">
    <source>
        <dbReference type="ARBA" id="ARBA00022964"/>
    </source>
</evidence>
<dbReference type="GO" id="GO:0051213">
    <property type="term" value="F:dioxygenase activity"/>
    <property type="evidence" value="ECO:0007669"/>
    <property type="project" value="UniProtKB-KW"/>
</dbReference>
<dbReference type="Gene3D" id="2.60.120.620">
    <property type="entry name" value="q2cbj1_9rhob like domain"/>
    <property type="match status" value="1"/>
</dbReference>
<name>A0A3P3Y2X6_PLABS</name>
<keyword evidence="2" id="KW-0223">Dioxygenase</keyword>
<dbReference type="PANTHER" id="PTHR14650">
    <property type="entry name" value="PROLYL HYDROXYLASE-RELATED"/>
    <property type="match status" value="1"/>
</dbReference>
<dbReference type="GO" id="GO:0031418">
    <property type="term" value="F:L-ascorbic acid binding"/>
    <property type="evidence" value="ECO:0007669"/>
    <property type="project" value="InterPro"/>
</dbReference>
<dbReference type="GO" id="GO:0016705">
    <property type="term" value="F:oxidoreductase activity, acting on paired donors, with incorporation or reduction of molecular oxygen"/>
    <property type="evidence" value="ECO:0007669"/>
    <property type="project" value="InterPro"/>
</dbReference>
<dbReference type="SMART" id="SM00702">
    <property type="entry name" value="P4Hc"/>
    <property type="match status" value="1"/>
</dbReference>
<dbReference type="GO" id="GO:0016020">
    <property type="term" value="C:membrane"/>
    <property type="evidence" value="ECO:0007669"/>
    <property type="project" value="TreeGrafter"/>
</dbReference>
<keyword evidence="4" id="KW-0732">Signal</keyword>
<geneLocation type="mitochondrion" evidence="6"/>
<evidence type="ECO:0000256" key="1">
    <source>
        <dbReference type="ARBA" id="ARBA00001961"/>
    </source>
</evidence>
<feature type="chain" id="PRO_5018254971" description="Prolyl 4-hydroxylase alpha subunit domain-containing protein" evidence="4">
    <location>
        <begin position="31"/>
        <end position="259"/>
    </location>
</feature>
<evidence type="ECO:0000259" key="5">
    <source>
        <dbReference type="SMART" id="SM00702"/>
    </source>
</evidence>
<dbReference type="Pfam" id="PF13640">
    <property type="entry name" value="2OG-FeII_Oxy_3"/>
    <property type="match status" value="1"/>
</dbReference>
<dbReference type="InterPro" id="IPR006620">
    <property type="entry name" value="Pro_4_hyd_alph"/>
</dbReference>
<dbReference type="PANTHER" id="PTHR14650:SF1">
    <property type="entry name" value="2-OXOGLUTARATE AND IRON-DEPENDENT OXYGENASE DOMAIN-CONTAINING PROTEIN 3"/>
    <property type="match status" value="1"/>
</dbReference>